<evidence type="ECO:0000313" key="1">
    <source>
        <dbReference type="EMBL" id="GAA3556549.1"/>
    </source>
</evidence>
<sequence>MEARFTQRDDLVVDVHLPERWGPLEDTLQDAVTTRAPRGSDGVNPSTYWIDDTLAAIERGSLGTIVAGGNASELILTTTGVVAHSQYEMFDDQEVGVDELVGVLRRWRAVVLDLLGT</sequence>
<proteinExistence type="predicted"/>
<name>A0ABP6WVZ2_9ACTN</name>
<reference evidence="2" key="1">
    <citation type="journal article" date="2019" name="Int. J. Syst. Evol. Microbiol.">
        <title>The Global Catalogue of Microorganisms (GCM) 10K type strain sequencing project: providing services to taxonomists for standard genome sequencing and annotation.</title>
        <authorList>
            <consortium name="The Broad Institute Genomics Platform"/>
            <consortium name="The Broad Institute Genome Sequencing Center for Infectious Disease"/>
            <person name="Wu L."/>
            <person name="Ma J."/>
        </authorList>
    </citation>
    <scope>NUCLEOTIDE SEQUENCE [LARGE SCALE GENOMIC DNA]</scope>
    <source>
        <strain evidence="2">JCM 16540</strain>
    </source>
</reference>
<dbReference type="RefSeq" id="WP_204911987.1">
    <property type="nucleotide sequence ID" value="NZ_BAAAYR010000001.1"/>
</dbReference>
<dbReference type="EMBL" id="BAAAYR010000001">
    <property type="protein sequence ID" value="GAA3556549.1"/>
    <property type="molecule type" value="Genomic_DNA"/>
</dbReference>
<organism evidence="1 2">
    <name type="scientific">Microlunatus spumicola</name>
    <dbReference type="NCBI Taxonomy" id="81499"/>
    <lineage>
        <taxon>Bacteria</taxon>
        <taxon>Bacillati</taxon>
        <taxon>Actinomycetota</taxon>
        <taxon>Actinomycetes</taxon>
        <taxon>Propionibacteriales</taxon>
        <taxon>Propionibacteriaceae</taxon>
        <taxon>Microlunatus</taxon>
    </lineage>
</organism>
<protein>
    <submittedName>
        <fullName evidence="1">Uncharacterized protein</fullName>
    </submittedName>
</protein>
<gene>
    <name evidence="1" type="ORF">GCM10022197_09670</name>
</gene>
<keyword evidence="2" id="KW-1185">Reference proteome</keyword>
<dbReference type="Proteomes" id="UP001500767">
    <property type="component" value="Unassembled WGS sequence"/>
</dbReference>
<comment type="caution">
    <text evidence="1">The sequence shown here is derived from an EMBL/GenBank/DDBJ whole genome shotgun (WGS) entry which is preliminary data.</text>
</comment>
<accession>A0ABP6WVZ2</accession>
<evidence type="ECO:0000313" key="2">
    <source>
        <dbReference type="Proteomes" id="UP001500767"/>
    </source>
</evidence>